<evidence type="ECO:0000313" key="2">
    <source>
        <dbReference type="Proteomes" id="UP000011115"/>
    </source>
</evidence>
<dbReference type="InParanoid" id="M1DNJ4"/>
<name>M1DNJ4_SOLTU</name>
<sequence>MIIAYEIHMRAKQSQTSLHFPILITALCKRARVPRDAKNDVELVATASTIIRKIEAEKKQKEVVATRSIPAEASLPTLDPGPLGITDVITTPADLSGPSVTSLPPRPTVVVASCGPITQASLILMGQLAQSANCRNANIESSIRGMIQAALDDAAKPLSTTIDSLATRIAVCERDQGATEEVTALRATTVGLKKDMDYLKSTDMSMEQWKFQMCSKCLRLPHDMEME</sequence>
<keyword evidence="2" id="KW-1185">Reference proteome</keyword>
<organism evidence="1 2">
    <name type="scientific">Solanum tuberosum</name>
    <name type="common">Potato</name>
    <dbReference type="NCBI Taxonomy" id="4113"/>
    <lineage>
        <taxon>Eukaryota</taxon>
        <taxon>Viridiplantae</taxon>
        <taxon>Streptophyta</taxon>
        <taxon>Embryophyta</taxon>
        <taxon>Tracheophyta</taxon>
        <taxon>Spermatophyta</taxon>
        <taxon>Magnoliopsida</taxon>
        <taxon>eudicotyledons</taxon>
        <taxon>Gunneridae</taxon>
        <taxon>Pentapetalae</taxon>
        <taxon>asterids</taxon>
        <taxon>lamiids</taxon>
        <taxon>Solanales</taxon>
        <taxon>Solanaceae</taxon>
        <taxon>Solanoideae</taxon>
        <taxon>Solaneae</taxon>
        <taxon>Solanum</taxon>
    </lineage>
</organism>
<dbReference type="AlphaFoldDB" id="M1DNJ4"/>
<dbReference type="PaxDb" id="4113-PGSC0003DMT400091854"/>
<dbReference type="HOGENOM" id="CLU_029307_2_0_1"/>
<evidence type="ECO:0008006" key="3">
    <source>
        <dbReference type="Google" id="ProtNLM"/>
    </source>
</evidence>
<accession>M1DNJ4</accession>
<dbReference type="Proteomes" id="UP000011115">
    <property type="component" value="Unassembled WGS sequence"/>
</dbReference>
<evidence type="ECO:0000313" key="1">
    <source>
        <dbReference type="EnsemblPlants" id="PGSC0003DMT400091854"/>
    </source>
</evidence>
<protein>
    <recommendedName>
        <fullName evidence="3">Polyprotein protein</fullName>
    </recommendedName>
</protein>
<dbReference type="Gramene" id="PGSC0003DMT400091854">
    <property type="protein sequence ID" value="PGSC0003DMT400091854"/>
    <property type="gene ID" value="PGSC0003DMG400041425"/>
</dbReference>
<reference evidence="1" key="2">
    <citation type="submission" date="2015-06" db="UniProtKB">
        <authorList>
            <consortium name="EnsemblPlants"/>
        </authorList>
    </citation>
    <scope>IDENTIFICATION</scope>
    <source>
        <strain evidence="1">DM1-3 516 R44</strain>
    </source>
</reference>
<dbReference type="EnsemblPlants" id="PGSC0003DMT400091854">
    <property type="protein sequence ID" value="PGSC0003DMT400091854"/>
    <property type="gene ID" value="PGSC0003DMG400041425"/>
</dbReference>
<reference evidence="2" key="1">
    <citation type="journal article" date="2011" name="Nature">
        <title>Genome sequence and analysis of the tuber crop potato.</title>
        <authorList>
            <consortium name="The Potato Genome Sequencing Consortium"/>
        </authorList>
    </citation>
    <scope>NUCLEOTIDE SEQUENCE [LARGE SCALE GENOMIC DNA]</scope>
    <source>
        <strain evidence="2">cv. DM1-3 516 R44</strain>
    </source>
</reference>
<proteinExistence type="predicted"/>